<sequence length="78" mass="8966">MAEAGEWISATWDGGNINYERLLFSYDLDCGSLVLQYLEFQWTIKSDRFQVVPTDFRTDSGRGHTSRLGLYKLIPSTK</sequence>
<gene>
    <name evidence="1" type="ORF">PM001_LOCUS13897</name>
</gene>
<evidence type="ECO:0000313" key="2">
    <source>
        <dbReference type="Proteomes" id="UP001162060"/>
    </source>
</evidence>
<organism evidence="1 2">
    <name type="scientific">Peronospora matthiolae</name>
    <dbReference type="NCBI Taxonomy" id="2874970"/>
    <lineage>
        <taxon>Eukaryota</taxon>
        <taxon>Sar</taxon>
        <taxon>Stramenopiles</taxon>
        <taxon>Oomycota</taxon>
        <taxon>Peronosporomycetes</taxon>
        <taxon>Peronosporales</taxon>
        <taxon>Peronosporaceae</taxon>
        <taxon>Peronospora</taxon>
    </lineage>
</organism>
<dbReference type="EMBL" id="CAKLBY020000130">
    <property type="protein sequence ID" value="CAK7928747.1"/>
    <property type="molecule type" value="Genomic_DNA"/>
</dbReference>
<reference evidence="1" key="1">
    <citation type="submission" date="2024-01" db="EMBL/GenBank/DDBJ databases">
        <authorList>
            <person name="Webb A."/>
        </authorList>
    </citation>
    <scope>NUCLEOTIDE SEQUENCE</scope>
    <source>
        <strain evidence="1">Pm1</strain>
    </source>
</reference>
<dbReference type="Proteomes" id="UP001162060">
    <property type="component" value="Unassembled WGS sequence"/>
</dbReference>
<name>A0AAV1U5D4_9STRA</name>
<accession>A0AAV1U5D4</accession>
<evidence type="ECO:0000313" key="1">
    <source>
        <dbReference type="EMBL" id="CAK7928747.1"/>
    </source>
</evidence>
<proteinExistence type="predicted"/>
<dbReference type="AlphaFoldDB" id="A0AAV1U5D4"/>
<comment type="caution">
    <text evidence="1">The sequence shown here is derived from an EMBL/GenBank/DDBJ whole genome shotgun (WGS) entry which is preliminary data.</text>
</comment>
<protein>
    <submittedName>
        <fullName evidence="1">Uncharacterized protein</fullName>
    </submittedName>
</protein>